<dbReference type="SUPFAM" id="SSF53448">
    <property type="entry name" value="Nucleotide-diphospho-sugar transferases"/>
    <property type="match status" value="1"/>
</dbReference>
<name>A0A8E2VJC5_9RHOB</name>
<dbReference type="InterPro" id="IPR046981">
    <property type="entry name" value="G1P_cyt_trans"/>
</dbReference>
<dbReference type="CDD" id="cd02524">
    <property type="entry name" value="G1P_cytidylyltransferase"/>
    <property type="match status" value="1"/>
</dbReference>
<comment type="caution">
    <text evidence="2">The sequence shown here is derived from an EMBL/GenBank/DDBJ whole genome shotgun (WGS) entry which is preliminary data.</text>
</comment>
<evidence type="ECO:0000259" key="1">
    <source>
        <dbReference type="Pfam" id="PF00483"/>
    </source>
</evidence>
<reference evidence="2 3" key="1">
    <citation type="submission" date="2018-04" db="EMBL/GenBank/DDBJ databases">
        <title>Genomic Encyclopedia of Archaeal and Bacterial Type Strains, Phase II (KMG-II): from individual species to whole genera.</title>
        <authorList>
            <person name="Goeker M."/>
        </authorList>
    </citation>
    <scope>NUCLEOTIDE SEQUENCE [LARGE SCALE GENOMIC DNA]</scope>
    <source>
        <strain evidence="2 3">DSM 19783</strain>
    </source>
</reference>
<feature type="domain" description="Nucleotidyl transferase" evidence="1">
    <location>
        <begin position="13"/>
        <end position="210"/>
    </location>
</feature>
<organism evidence="2 3">
    <name type="scientific">Rhodovulum kholense</name>
    <dbReference type="NCBI Taxonomy" id="453584"/>
    <lineage>
        <taxon>Bacteria</taxon>
        <taxon>Pseudomonadati</taxon>
        <taxon>Pseudomonadota</taxon>
        <taxon>Alphaproteobacteria</taxon>
        <taxon>Rhodobacterales</taxon>
        <taxon>Paracoccaceae</taxon>
        <taxon>Rhodovulum</taxon>
    </lineage>
</organism>
<dbReference type="Proteomes" id="UP000244037">
    <property type="component" value="Unassembled WGS sequence"/>
</dbReference>
<keyword evidence="2" id="KW-0548">Nucleotidyltransferase</keyword>
<evidence type="ECO:0000313" key="2">
    <source>
        <dbReference type="EMBL" id="PTW48282.1"/>
    </source>
</evidence>
<dbReference type="InterPro" id="IPR029044">
    <property type="entry name" value="Nucleotide-diphossugar_trans"/>
</dbReference>
<keyword evidence="3" id="KW-1185">Reference proteome</keyword>
<proteinExistence type="predicted"/>
<dbReference type="InterPro" id="IPR005835">
    <property type="entry name" value="NTP_transferase_dom"/>
</dbReference>
<dbReference type="EMBL" id="QAYC01000008">
    <property type="protein sequence ID" value="PTW48282.1"/>
    <property type="molecule type" value="Genomic_DNA"/>
</dbReference>
<dbReference type="GO" id="GO:0009243">
    <property type="term" value="P:O antigen biosynthetic process"/>
    <property type="evidence" value="ECO:0007669"/>
    <property type="project" value="InterPro"/>
</dbReference>
<dbReference type="NCBIfam" id="TIGR02623">
    <property type="entry name" value="G1P_cyt_trans"/>
    <property type="match status" value="1"/>
</dbReference>
<dbReference type="GO" id="GO:0047343">
    <property type="term" value="F:glucose-1-phosphate cytidylyltransferase activity"/>
    <property type="evidence" value="ECO:0007669"/>
    <property type="project" value="InterPro"/>
</dbReference>
<keyword evidence="2" id="KW-0808">Transferase</keyword>
<gene>
    <name evidence="2" type="ORF">C8N38_10831</name>
</gene>
<dbReference type="PANTHER" id="PTHR47183:SF1">
    <property type="entry name" value="GLUCOSE-1-PHOSPHATE CYTIDYLYLTRANSFERASE"/>
    <property type="match status" value="1"/>
</dbReference>
<dbReference type="AlphaFoldDB" id="A0A8E2VJC5"/>
<protein>
    <submittedName>
        <fullName evidence="2">Glucose-1-phosphate cytidylyltransferase</fullName>
    </submittedName>
</protein>
<evidence type="ECO:0000313" key="3">
    <source>
        <dbReference type="Proteomes" id="UP000244037"/>
    </source>
</evidence>
<dbReference type="Pfam" id="PF00483">
    <property type="entry name" value="NTP_transferase"/>
    <property type="match status" value="1"/>
</dbReference>
<sequence>MNGRRGRGSGMQAVILAGGFGTRISEESHLRPKPMIEIGGRPILWHILKIYAAHGITDFVICCGYRGYMIKEYFANLVLHSSDITVDTRTGEITYHNSVAEPWRVTLVDTGADSMTGGRLRRVRPYLGERFCMTYGDGLADIDIRAEIEFHIRHGREATVAAVIPPGRYGALEMTDEAEVRRFTEKPPGDEGRINGGFFVLDHSVLDRIEGDPTPFEAAPLEGLARDGQLMAWRHPGFWHAMDTLRDRNHLENLWASGTAPWKIWA</sequence>
<accession>A0A8E2VJC5</accession>
<dbReference type="PANTHER" id="PTHR47183">
    <property type="entry name" value="GLUCOSE-1-PHOSPHATE CYTIDYLYLTRANSFERASE-RELATED"/>
    <property type="match status" value="1"/>
</dbReference>
<dbReference type="InterPro" id="IPR013446">
    <property type="entry name" value="G1P_cyt_trans-like"/>
</dbReference>
<dbReference type="Gene3D" id="3.90.550.10">
    <property type="entry name" value="Spore Coat Polysaccharide Biosynthesis Protein SpsA, Chain A"/>
    <property type="match status" value="1"/>
</dbReference>